<dbReference type="EMBL" id="GBXM01034920">
    <property type="protein sequence ID" value="JAH73657.1"/>
    <property type="molecule type" value="Transcribed_RNA"/>
</dbReference>
<protein>
    <submittedName>
        <fullName evidence="1">Uncharacterized protein</fullName>
    </submittedName>
</protein>
<proteinExistence type="predicted"/>
<sequence length="46" mass="5165">MLFCHLNAQNGCHFRTSRNPPPLTALQKSVEGLQLHPSPLKSLIRL</sequence>
<reference evidence="1" key="1">
    <citation type="submission" date="2014-11" db="EMBL/GenBank/DDBJ databases">
        <authorList>
            <person name="Amaro Gonzalez C."/>
        </authorList>
    </citation>
    <scope>NUCLEOTIDE SEQUENCE</scope>
</reference>
<reference evidence="1" key="2">
    <citation type="journal article" date="2015" name="Fish Shellfish Immunol.">
        <title>Early steps in the European eel (Anguilla anguilla)-Vibrio vulnificus interaction in the gills: Role of the RtxA13 toxin.</title>
        <authorList>
            <person name="Callol A."/>
            <person name="Pajuelo D."/>
            <person name="Ebbesson L."/>
            <person name="Teles M."/>
            <person name="MacKenzie S."/>
            <person name="Amaro C."/>
        </authorList>
    </citation>
    <scope>NUCLEOTIDE SEQUENCE</scope>
</reference>
<name>A0A0E9V6I3_ANGAN</name>
<evidence type="ECO:0000313" key="1">
    <source>
        <dbReference type="EMBL" id="JAH73657.1"/>
    </source>
</evidence>
<accession>A0A0E9V6I3</accession>
<dbReference type="AlphaFoldDB" id="A0A0E9V6I3"/>
<organism evidence="1">
    <name type="scientific">Anguilla anguilla</name>
    <name type="common">European freshwater eel</name>
    <name type="synonym">Muraena anguilla</name>
    <dbReference type="NCBI Taxonomy" id="7936"/>
    <lineage>
        <taxon>Eukaryota</taxon>
        <taxon>Metazoa</taxon>
        <taxon>Chordata</taxon>
        <taxon>Craniata</taxon>
        <taxon>Vertebrata</taxon>
        <taxon>Euteleostomi</taxon>
        <taxon>Actinopterygii</taxon>
        <taxon>Neopterygii</taxon>
        <taxon>Teleostei</taxon>
        <taxon>Anguilliformes</taxon>
        <taxon>Anguillidae</taxon>
        <taxon>Anguilla</taxon>
    </lineage>
</organism>